<organism evidence="12 13">
    <name type="scientific">Eimeria tenella</name>
    <name type="common">Coccidian parasite</name>
    <dbReference type="NCBI Taxonomy" id="5802"/>
    <lineage>
        <taxon>Eukaryota</taxon>
        <taxon>Sar</taxon>
        <taxon>Alveolata</taxon>
        <taxon>Apicomplexa</taxon>
        <taxon>Conoidasida</taxon>
        <taxon>Coccidia</taxon>
        <taxon>Eucoccidiorida</taxon>
        <taxon>Eimeriorina</taxon>
        <taxon>Eimeriidae</taxon>
        <taxon>Eimeria</taxon>
    </lineage>
</organism>
<accession>U6L9B0</accession>
<keyword evidence="6" id="KW-0540">Nuclease</keyword>
<dbReference type="Proteomes" id="UP000030747">
    <property type="component" value="Unassembled WGS sequence"/>
</dbReference>
<dbReference type="PANTHER" id="PTHR12553">
    <property type="entry name" value="ZINC PHOSPHODIESTERASE ELAC PROTEIN 2"/>
    <property type="match status" value="1"/>
</dbReference>
<dbReference type="GO" id="GO:0042781">
    <property type="term" value="F:3'-tRNA processing endoribonuclease activity"/>
    <property type="evidence" value="ECO:0007669"/>
    <property type="project" value="UniProtKB-EC"/>
</dbReference>
<dbReference type="OrthoDB" id="527344at2759"/>
<dbReference type="RefSeq" id="XP_013235119.1">
    <property type="nucleotide sequence ID" value="XM_013379665.1"/>
</dbReference>
<dbReference type="InterPro" id="IPR036866">
    <property type="entry name" value="RibonucZ/Hydroxyglut_hydro"/>
</dbReference>
<evidence type="ECO:0000256" key="10">
    <source>
        <dbReference type="ARBA" id="ARBA00022833"/>
    </source>
</evidence>
<comment type="similarity">
    <text evidence="3">Belongs to the RNase Z family.</text>
</comment>
<dbReference type="GO" id="GO:1990180">
    <property type="term" value="P:mitochondrial tRNA 3'-end processing"/>
    <property type="evidence" value="ECO:0007669"/>
    <property type="project" value="TreeGrafter"/>
</dbReference>
<feature type="non-terminal residue" evidence="12">
    <location>
        <position position="320"/>
    </location>
</feature>
<evidence type="ECO:0000256" key="8">
    <source>
        <dbReference type="ARBA" id="ARBA00022759"/>
    </source>
</evidence>
<comment type="catalytic activity">
    <reaction evidence="1">
        <text>Endonucleolytic cleavage of RNA, removing extra 3' nucleotides from tRNA precursor, generating 3' termini of tRNAs. A 3'-hydroxy group is left at the tRNA terminus and a 5'-phosphoryl group is left at the trailer molecule.</text>
        <dbReference type="EC" id="3.1.26.11"/>
    </reaction>
</comment>
<sequence>MSSSSSCSSTMSITAQLLGSHRLSVAPSLHIFYEGSRLLINAGENVQRYHLEKKLHIHRISDVFLTSLSPAAAAGLIGLLLSLEGTGSAAVTLWGPHGLRPLLQLAMRTFAGLNHLEINYRLMGPPEAPPSLLGERYCTDGVCRGGCRRRGSAGSSSSSSSSSKGPRTCACSYGPSVKGTASGIPVEAFYLPHSGRQQQQQLEDNPLLSSSSSSTSTTSSNSSGNYNYGDTSEPTTATAAAAAASSPTAAEENGSLKRRKLEEELQGKFDQKCPAAAATAAAAAATSRSSSSSVEAAKAALFGDYGDSSDCLLLLLQCPT</sequence>
<evidence type="ECO:0000256" key="4">
    <source>
        <dbReference type="ARBA" id="ARBA00012477"/>
    </source>
</evidence>
<evidence type="ECO:0000256" key="7">
    <source>
        <dbReference type="ARBA" id="ARBA00022723"/>
    </source>
</evidence>
<evidence type="ECO:0000313" key="13">
    <source>
        <dbReference type="Proteomes" id="UP000030747"/>
    </source>
</evidence>
<evidence type="ECO:0000256" key="11">
    <source>
        <dbReference type="SAM" id="MobiDB-lite"/>
    </source>
</evidence>
<evidence type="ECO:0000313" key="12">
    <source>
        <dbReference type="EMBL" id="CDJ44370.1"/>
    </source>
</evidence>
<dbReference type="AlphaFoldDB" id="U6L9B0"/>
<keyword evidence="5" id="KW-0819">tRNA processing</keyword>
<dbReference type="GeneID" id="25252134"/>
<keyword evidence="9" id="KW-0378">Hydrolase</keyword>
<protein>
    <recommendedName>
        <fullName evidence="4">ribonuclease Z</fullName>
        <ecNumber evidence="4">3.1.26.11</ecNumber>
    </recommendedName>
</protein>
<dbReference type="VEuPathDB" id="ToxoDB:ETH2_1244800"/>
<dbReference type="EMBL" id="HG676977">
    <property type="protein sequence ID" value="CDJ44370.1"/>
    <property type="molecule type" value="Genomic_DNA"/>
</dbReference>
<dbReference type="GO" id="GO:0005739">
    <property type="term" value="C:mitochondrion"/>
    <property type="evidence" value="ECO:0007669"/>
    <property type="project" value="TreeGrafter"/>
</dbReference>
<name>U6L9B0_EIMTE</name>
<feature type="region of interest" description="Disordered" evidence="11">
    <location>
        <begin position="195"/>
        <end position="256"/>
    </location>
</feature>
<keyword evidence="8" id="KW-0255">Endonuclease</keyword>
<dbReference type="EC" id="3.1.26.11" evidence="4"/>
<dbReference type="InterPro" id="IPR047151">
    <property type="entry name" value="RNZ2-like"/>
</dbReference>
<comment type="cofactor">
    <cofactor evidence="2">
        <name>Zn(2+)</name>
        <dbReference type="ChEBI" id="CHEBI:29105"/>
    </cofactor>
</comment>
<dbReference type="VEuPathDB" id="ToxoDB:ETH_00014900"/>
<evidence type="ECO:0000256" key="3">
    <source>
        <dbReference type="ARBA" id="ARBA00007823"/>
    </source>
</evidence>
<reference evidence="12" key="1">
    <citation type="submission" date="2013-10" db="EMBL/GenBank/DDBJ databases">
        <title>Genomic analysis of the causative agents of coccidiosis in chickens.</title>
        <authorList>
            <person name="Reid A.J."/>
            <person name="Blake D."/>
            <person name="Billington K."/>
            <person name="Browne H."/>
            <person name="Dunn M."/>
            <person name="Hung S."/>
            <person name="Kawahara F."/>
            <person name="Miranda-Saavedra D."/>
            <person name="Mourier T."/>
            <person name="Nagra H."/>
            <person name="Otto T.D."/>
            <person name="Rawlings N."/>
            <person name="Sanchez A."/>
            <person name="Sanders M."/>
            <person name="Subramaniam C."/>
            <person name="Tay Y."/>
            <person name="Dear P."/>
            <person name="Doerig C."/>
            <person name="Gruber A."/>
            <person name="Parkinson J."/>
            <person name="Shirley M."/>
            <person name="Wan K.L."/>
            <person name="Berriman M."/>
            <person name="Tomley F."/>
            <person name="Pain A."/>
        </authorList>
    </citation>
    <scope>NUCLEOTIDE SEQUENCE [LARGE SCALE GENOMIC DNA]</scope>
    <source>
        <strain evidence="12">Houghton</strain>
    </source>
</reference>
<dbReference type="Gene3D" id="3.60.15.10">
    <property type="entry name" value="Ribonuclease Z/Hydroxyacylglutathione hydrolase-like"/>
    <property type="match status" value="1"/>
</dbReference>
<keyword evidence="13" id="KW-1185">Reference proteome</keyword>
<evidence type="ECO:0000256" key="5">
    <source>
        <dbReference type="ARBA" id="ARBA00022694"/>
    </source>
</evidence>
<feature type="compositionally biased region" description="Low complexity" evidence="11">
    <location>
        <begin position="231"/>
        <end position="252"/>
    </location>
</feature>
<gene>
    <name evidence="12" type="ORF">ETH_00014900</name>
</gene>
<evidence type="ECO:0000256" key="2">
    <source>
        <dbReference type="ARBA" id="ARBA00001947"/>
    </source>
</evidence>
<evidence type="ECO:0000256" key="1">
    <source>
        <dbReference type="ARBA" id="ARBA00000402"/>
    </source>
</evidence>
<dbReference type="PANTHER" id="PTHR12553:SF49">
    <property type="entry name" value="ZINC PHOSPHODIESTERASE ELAC PROTEIN 2"/>
    <property type="match status" value="1"/>
</dbReference>
<dbReference type="SUPFAM" id="SSF56281">
    <property type="entry name" value="Metallo-hydrolase/oxidoreductase"/>
    <property type="match status" value="1"/>
</dbReference>
<proteinExistence type="inferred from homology"/>
<keyword evidence="10" id="KW-0862">Zinc</keyword>
<reference evidence="12" key="2">
    <citation type="submission" date="2013-10" db="EMBL/GenBank/DDBJ databases">
        <authorList>
            <person name="Aslett M."/>
        </authorList>
    </citation>
    <scope>NUCLEOTIDE SEQUENCE [LARGE SCALE GENOMIC DNA]</scope>
    <source>
        <strain evidence="12">Houghton</strain>
    </source>
</reference>
<evidence type="ECO:0000256" key="6">
    <source>
        <dbReference type="ARBA" id="ARBA00022722"/>
    </source>
</evidence>
<evidence type="ECO:0000256" key="9">
    <source>
        <dbReference type="ARBA" id="ARBA00022801"/>
    </source>
</evidence>
<feature type="compositionally biased region" description="Low complexity" evidence="11">
    <location>
        <begin position="209"/>
        <end position="223"/>
    </location>
</feature>
<dbReference type="OMA" id="KLHIHRI"/>
<dbReference type="GO" id="GO:0046872">
    <property type="term" value="F:metal ion binding"/>
    <property type="evidence" value="ECO:0007669"/>
    <property type="project" value="UniProtKB-KW"/>
</dbReference>
<keyword evidence="7" id="KW-0479">Metal-binding</keyword>